<feature type="region of interest" description="Disordered" evidence="1">
    <location>
        <begin position="939"/>
        <end position="962"/>
    </location>
</feature>
<feature type="region of interest" description="Disordered" evidence="1">
    <location>
        <begin position="580"/>
        <end position="610"/>
    </location>
</feature>
<keyword evidence="3" id="KW-1185">Reference proteome</keyword>
<feature type="region of interest" description="Disordered" evidence="1">
    <location>
        <begin position="268"/>
        <end position="330"/>
    </location>
</feature>
<feature type="region of interest" description="Disordered" evidence="1">
    <location>
        <begin position="122"/>
        <end position="227"/>
    </location>
</feature>
<feature type="compositionally biased region" description="Low complexity" evidence="1">
    <location>
        <begin position="685"/>
        <end position="696"/>
    </location>
</feature>
<feature type="compositionally biased region" description="Basic and acidic residues" evidence="1">
    <location>
        <begin position="939"/>
        <end position="950"/>
    </location>
</feature>
<dbReference type="OrthoDB" id="3357948at2759"/>
<accession>A0A8H5F370</accession>
<comment type="caution">
    <text evidence="2">The sequence shown here is derived from an EMBL/GenBank/DDBJ whole genome shotgun (WGS) entry which is preliminary data.</text>
</comment>
<feature type="region of interest" description="Disordered" evidence="1">
    <location>
        <begin position="721"/>
        <end position="772"/>
    </location>
</feature>
<feature type="compositionally biased region" description="Polar residues" evidence="1">
    <location>
        <begin position="1"/>
        <end position="16"/>
    </location>
</feature>
<evidence type="ECO:0000313" key="3">
    <source>
        <dbReference type="Proteomes" id="UP000567179"/>
    </source>
</evidence>
<feature type="compositionally biased region" description="Polar residues" evidence="1">
    <location>
        <begin position="183"/>
        <end position="192"/>
    </location>
</feature>
<feature type="compositionally biased region" description="Basic and acidic residues" evidence="1">
    <location>
        <begin position="164"/>
        <end position="182"/>
    </location>
</feature>
<feature type="compositionally biased region" description="Basic and acidic residues" evidence="1">
    <location>
        <begin position="636"/>
        <end position="674"/>
    </location>
</feature>
<feature type="region of interest" description="Disordered" evidence="1">
    <location>
        <begin position="345"/>
        <end position="370"/>
    </location>
</feature>
<feature type="region of interest" description="Disordered" evidence="1">
    <location>
        <begin position="844"/>
        <end position="880"/>
    </location>
</feature>
<feature type="compositionally biased region" description="Low complexity" evidence="1">
    <location>
        <begin position="25"/>
        <end position="38"/>
    </location>
</feature>
<feature type="region of interest" description="Disordered" evidence="1">
    <location>
        <begin position="1"/>
        <end position="78"/>
    </location>
</feature>
<organism evidence="2 3">
    <name type="scientific">Psilocybe cf. subviscida</name>
    <dbReference type="NCBI Taxonomy" id="2480587"/>
    <lineage>
        <taxon>Eukaryota</taxon>
        <taxon>Fungi</taxon>
        <taxon>Dikarya</taxon>
        <taxon>Basidiomycota</taxon>
        <taxon>Agaricomycotina</taxon>
        <taxon>Agaricomycetes</taxon>
        <taxon>Agaricomycetidae</taxon>
        <taxon>Agaricales</taxon>
        <taxon>Agaricineae</taxon>
        <taxon>Strophariaceae</taxon>
        <taxon>Psilocybe</taxon>
    </lineage>
</organism>
<feature type="compositionally biased region" description="Polar residues" evidence="1">
    <location>
        <begin position="60"/>
        <end position="74"/>
    </location>
</feature>
<protein>
    <submittedName>
        <fullName evidence="2">Uncharacterized protein</fullName>
    </submittedName>
</protein>
<dbReference type="Proteomes" id="UP000567179">
    <property type="component" value="Unassembled WGS sequence"/>
</dbReference>
<gene>
    <name evidence="2" type="ORF">D9619_001458</name>
</gene>
<dbReference type="EMBL" id="JAACJJ010000028">
    <property type="protein sequence ID" value="KAF5322061.1"/>
    <property type="molecule type" value="Genomic_DNA"/>
</dbReference>
<feature type="compositionally biased region" description="Polar residues" evidence="1">
    <location>
        <begin position="724"/>
        <end position="736"/>
    </location>
</feature>
<name>A0A8H5F370_9AGAR</name>
<feature type="region of interest" description="Disordered" evidence="1">
    <location>
        <begin position="622"/>
        <end position="700"/>
    </location>
</feature>
<feature type="compositionally biased region" description="Polar residues" evidence="1">
    <location>
        <begin position="313"/>
        <end position="327"/>
    </location>
</feature>
<feature type="region of interest" description="Disordered" evidence="1">
    <location>
        <begin position="461"/>
        <end position="492"/>
    </location>
</feature>
<feature type="compositionally biased region" description="Acidic residues" evidence="1">
    <location>
        <begin position="748"/>
        <end position="760"/>
    </location>
</feature>
<sequence>MTFNNLFKRSKSTVAKQPSHEPAPSLSTSSSTTSSSSSQQVMSEDSSARRRIGHRDTNDLSRATQFSGTRSADSSMFRGSAAQTIPSLYTNDKDMYTQNDLDSFSFGAARASYTASITAPAIDPLSRCDGGEGNTGSDTTPRPSVVANYSERGDPSQLGTSNRRPGDRRRDPNGRAELHSDSRPTSQVSHQDLASDDEAHGRHVATSSTSGSRSRSRHIEDDTQLYLSEEDVDLDDFYDHGEPDVYAPQASVIMLPSRDELGLNNTGHNQRAGSIAIPGSGARDNYSRRPSKSMDDLRTRNMGPNAAPPASGTAGNYSPSMGTSYPGTQGDWLEARKRSMQLDKDLPQRDKDLPPILNQDRNPLSGSASVSGLDLDTTSWMDFSKNGVINIDMAEMSDIMQIGPSNSNEPRAYALRKSSMASAAARRQSTVSSNTDIMYKNAHGIWAIGDTKQMWVFTKRTRTSERDTSSHNGGPDSSKQKDKEKAVAKRAKEPWTGMQVGNDEVWQNPSTGRFTVSRRNTSTGQPHAPQQQRVNIYLYLQPQRLGSLSSSYRLQTTIHRHSRVRAFSLYRTYRKMGADGGGSGGGSGGGGGGGGGGMQVGNHRRSDPMNSRRYQPMILLAPIEVQRNSTSTNTTRRLEHHGLLDDTDRRGHRDVGRSGRERDHDRPPGNDKGKGKTGSGKEPVSRVSSEPSRDSSAGSVANALVASEPFVDMKLASKMALDARQSQGPNEGTSRQHAAHRPSTYEVDREEDEEDEDLDSLDGRRKKHTRTPYSEVYGTLPAAAFEQAQQQEASRSLFSWAKSRPTINRPDYQQPYMPPWPVSHPRSNNQKFVVDDLNTSFTDLGLLPPIGEKGASSSGKRRNDHRDSPRNKGKGKQLEDTSIFADIPRDILFMILPLWPGETESADGETMVYSKPPNVNDRLYLVVLYRLQPSRATLEHTKVKSGDKKRGQSSSEEESSHVLITSPFQMSARVISHHDLQGTGIRIPEHGLSVCGPMQEAEDEMPRTVTGNDYIIIGLCNSRQQGIEFLPYGFATLGLAKALPSKDPVDDKAAVRNEAYFDDEVAYLATPIGRAVMEMAFAGSIAVSSFSPNL</sequence>
<proteinExistence type="predicted"/>
<evidence type="ECO:0000313" key="2">
    <source>
        <dbReference type="EMBL" id="KAF5322061.1"/>
    </source>
</evidence>
<evidence type="ECO:0000256" key="1">
    <source>
        <dbReference type="SAM" id="MobiDB-lite"/>
    </source>
</evidence>
<feature type="compositionally biased region" description="Gly residues" evidence="1">
    <location>
        <begin position="580"/>
        <end position="599"/>
    </location>
</feature>
<reference evidence="2 3" key="1">
    <citation type="journal article" date="2020" name="ISME J.">
        <title>Uncovering the hidden diversity of litter-decomposition mechanisms in mushroom-forming fungi.</title>
        <authorList>
            <person name="Floudas D."/>
            <person name="Bentzer J."/>
            <person name="Ahren D."/>
            <person name="Johansson T."/>
            <person name="Persson P."/>
            <person name="Tunlid A."/>
        </authorList>
    </citation>
    <scope>NUCLEOTIDE SEQUENCE [LARGE SCALE GENOMIC DNA]</scope>
    <source>
        <strain evidence="2 3">CBS 101986</strain>
    </source>
</reference>
<feature type="compositionally biased region" description="Basic and acidic residues" evidence="1">
    <location>
        <begin position="478"/>
        <end position="492"/>
    </location>
</feature>
<feature type="compositionally biased region" description="Polar residues" evidence="1">
    <location>
        <begin position="359"/>
        <end position="370"/>
    </location>
</feature>
<dbReference type="AlphaFoldDB" id="A0A8H5F370"/>